<evidence type="ECO:0000313" key="2">
    <source>
        <dbReference type="Proteomes" id="UP001172386"/>
    </source>
</evidence>
<proteinExistence type="predicted"/>
<comment type="caution">
    <text evidence="1">The sequence shown here is derived from an EMBL/GenBank/DDBJ whole genome shotgun (WGS) entry which is preliminary data.</text>
</comment>
<evidence type="ECO:0000313" key="1">
    <source>
        <dbReference type="EMBL" id="KAJ9657246.1"/>
    </source>
</evidence>
<sequence length="931" mass="104088">MAVIVVCLYLPYTCGFTSATTPSVQTTTPSSETDDPEPEALTTTSSRSSNGAHGRSQSLQLNPTFVQSTASLPILLPVLIPQTLGATSNTDSIFRPHSQAPPFSMALPDRGIVRNKSTTSLQTLSALDAQSSTWGNVSHLIQPKSMAVSPPSRKIEDVAKDKNTEEQSDETIVEMPVLRSRKTREMEYTTENYSILPTTLGNAGLYAAIHAIASQGYIQDKTWVGTLGMPTDALSPEVKDHIEGKLLTERDCLTVYVNDTDVNAHYENYCKVILWPTFHSQVPAKPESKAYEENIWLHYVAVNQAFADKIIDNWKQDDMIWIHDYHLLLVPGFVRKQIPNAKIGLFLHSAFPPSEIFKNLPSRYDLLEGMLGANLIAFQTKDFRHHFLQTCTRVLNIATEDNGLLLENGRYIDVATIPMGIDVESMNARRKLPEVQDRTQELSDRFKDKILIVARDKLDGIHGLKQKLKGFAEFLDRYPEWESKVVLIQIATSASPDDKLKLELHNLVEHINREFGGDINYQPIHYLTQDIDYSQYLALLSIADCMLVTSLCEGMNLTCHEFIVCQDGTAGGKGYAPLVISQFIGAADVFGGNVFHVNPWHPGGIADQLNEALKKSIVGNNNNWRQLYALTQRHSALAWYRTFISGLEKAWKEQWTRHSSNVPRLQIAKLREKYHGCKKRLIILDFEGTLTTWDSPKEKVITTPKRVIDILSDLMDDENNVIYVTSQRPRKDLDHMLRMVSNIGVVAESGAFIRKYGSTKWTATIDLDTTEWRNGILAMLGMANIPGAQVDEMESGLMFQYEDSGTQDISNGHAGNLASRVNEMCKDQNVEAHPFERGLCIHNKIIKKTLATKIIEQDLTLDNGKLSVDFILVVGDSEDLFRWSHSLEDLIEAESIVTCVVGKRHTDAATALASISTVLSALEKMLKVDAV</sequence>
<dbReference type="Proteomes" id="UP001172386">
    <property type="component" value="Unassembled WGS sequence"/>
</dbReference>
<organism evidence="1 2">
    <name type="scientific">Neophaeococcomyces mojaviensis</name>
    <dbReference type="NCBI Taxonomy" id="3383035"/>
    <lineage>
        <taxon>Eukaryota</taxon>
        <taxon>Fungi</taxon>
        <taxon>Dikarya</taxon>
        <taxon>Ascomycota</taxon>
        <taxon>Pezizomycotina</taxon>
        <taxon>Eurotiomycetes</taxon>
        <taxon>Chaetothyriomycetidae</taxon>
        <taxon>Chaetothyriales</taxon>
        <taxon>Chaetothyriales incertae sedis</taxon>
        <taxon>Neophaeococcomyces</taxon>
    </lineage>
</organism>
<keyword evidence="2" id="KW-1185">Reference proteome</keyword>
<reference evidence="1" key="1">
    <citation type="submission" date="2022-10" db="EMBL/GenBank/DDBJ databases">
        <title>Culturing micro-colonial fungi from biological soil crusts in the Mojave desert and describing Neophaeococcomyces mojavensis, and introducing the new genera and species Taxawa tesnikishii.</title>
        <authorList>
            <person name="Kurbessoian T."/>
            <person name="Stajich J.E."/>
        </authorList>
    </citation>
    <scope>NUCLEOTIDE SEQUENCE</scope>
    <source>
        <strain evidence="1">JES_112</strain>
    </source>
</reference>
<accession>A0ACC3A8V8</accession>
<name>A0ACC3A8V8_9EURO</name>
<protein>
    <submittedName>
        <fullName evidence="1">Trehalose-6-P synthase/phosphatase complex subunit</fullName>
    </submittedName>
</protein>
<dbReference type="EMBL" id="JAPDRQ010000067">
    <property type="protein sequence ID" value="KAJ9657246.1"/>
    <property type="molecule type" value="Genomic_DNA"/>
</dbReference>
<gene>
    <name evidence="1" type="primary">TPS3</name>
    <name evidence="1" type="ORF">H2198_004472</name>
</gene>